<evidence type="ECO:0008006" key="5">
    <source>
        <dbReference type="Google" id="ProtNLM"/>
    </source>
</evidence>
<feature type="signal peptide" evidence="2">
    <location>
        <begin position="1"/>
        <end position="19"/>
    </location>
</feature>
<protein>
    <recommendedName>
        <fullName evidence="5">Secreted protein (Por secretion system target)</fullName>
    </recommendedName>
</protein>
<name>A0A840KB82_9FLAO</name>
<keyword evidence="1 2" id="KW-0732">Signal</keyword>
<dbReference type="Gene3D" id="2.60.120.200">
    <property type="match status" value="1"/>
</dbReference>
<comment type="caution">
    <text evidence="3">The sequence shown here is derived from an EMBL/GenBank/DDBJ whole genome shotgun (WGS) entry which is preliminary data.</text>
</comment>
<keyword evidence="4" id="KW-1185">Reference proteome</keyword>
<dbReference type="EMBL" id="JACHLE010000001">
    <property type="protein sequence ID" value="MBB4805074.1"/>
    <property type="molecule type" value="Genomic_DNA"/>
</dbReference>
<dbReference type="Proteomes" id="UP000592180">
    <property type="component" value="Unassembled WGS sequence"/>
</dbReference>
<dbReference type="NCBIfam" id="TIGR04183">
    <property type="entry name" value="Por_Secre_tail"/>
    <property type="match status" value="1"/>
</dbReference>
<evidence type="ECO:0000313" key="3">
    <source>
        <dbReference type="EMBL" id="MBB4805074.1"/>
    </source>
</evidence>
<sequence>MKLKLLLGTLLFSAATAQAQLATINENFDSFTTGTATAWPQNNWSKVQSGAGPWVYADGTTDKHVQYYSFMSSNTAAYLISPQIVAPDGTKTLTYKSSLTAGSAAGSTGTVQVGLVNGVTAGDMASFTPVGSINNLTSAETTYSITIPSSSQQYIAFRIIGSIQHTAIQIDDVTYAASSLAVSDNVKSSDRDIKFAVNTENTELLFVTKKEVKNIQVYAANGQKAAEGKLNNQRFDISQLQTGVYYMIVETLDGSVTKTKFIKR</sequence>
<organism evidence="3 4">
    <name type="scientific">Chryseobacterium defluvii</name>
    <dbReference type="NCBI Taxonomy" id="160396"/>
    <lineage>
        <taxon>Bacteria</taxon>
        <taxon>Pseudomonadati</taxon>
        <taxon>Bacteroidota</taxon>
        <taxon>Flavobacteriia</taxon>
        <taxon>Flavobacteriales</taxon>
        <taxon>Weeksellaceae</taxon>
        <taxon>Chryseobacterium group</taxon>
        <taxon>Chryseobacterium</taxon>
    </lineage>
</organism>
<gene>
    <name evidence="3" type="ORF">HNP38_000346</name>
</gene>
<feature type="chain" id="PRO_5032586498" description="Secreted protein (Por secretion system target)" evidence="2">
    <location>
        <begin position="20"/>
        <end position="264"/>
    </location>
</feature>
<dbReference type="InterPro" id="IPR026444">
    <property type="entry name" value="Secre_tail"/>
</dbReference>
<proteinExistence type="predicted"/>
<dbReference type="RefSeq" id="WP_184183504.1">
    <property type="nucleotide sequence ID" value="NZ_JACHLE010000001.1"/>
</dbReference>
<dbReference type="AlphaFoldDB" id="A0A840KB82"/>
<evidence type="ECO:0000256" key="1">
    <source>
        <dbReference type="ARBA" id="ARBA00022729"/>
    </source>
</evidence>
<evidence type="ECO:0000313" key="4">
    <source>
        <dbReference type="Proteomes" id="UP000592180"/>
    </source>
</evidence>
<reference evidence="3 4" key="1">
    <citation type="submission" date="2020-08" db="EMBL/GenBank/DDBJ databases">
        <title>Functional genomics of gut bacteria from endangered species of beetles.</title>
        <authorList>
            <person name="Carlos-Shanley C."/>
        </authorList>
    </citation>
    <scope>NUCLEOTIDE SEQUENCE [LARGE SCALE GENOMIC DNA]</scope>
    <source>
        <strain evidence="3 4">S00151</strain>
    </source>
</reference>
<evidence type="ECO:0000256" key="2">
    <source>
        <dbReference type="SAM" id="SignalP"/>
    </source>
</evidence>
<accession>A0A840KB82</accession>